<protein>
    <submittedName>
        <fullName evidence="1">1896_t:CDS:1</fullName>
    </submittedName>
</protein>
<dbReference type="Proteomes" id="UP000789860">
    <property type="component" value="Unassembled WGS sequence"/>
</dbReference>
<evidence type="ECO:0000313" key="1">
    <source>
        <dbReference type="EMBL" id="CAG8611932.1"/>
    </source>
</evidence>
<dbReference type="EMBL" id="CAJVPM010016090">
    <property type="protein sequence ID" value="CAG8611932.1"/>
    <property type="molecule type" value="Genomic_DNA"/>
</dbReference>
<name>A0ACA9MTS3_9GLOM</name>
<gene>
    <name evidence="1" type="ORF">SCALOS_LOCUS7324</name>
</gene>
<keyword evidence="2" id="KW-1185">Reference proteome</keyword>
<evidence type="ECO:0000313" key="2">
    <source>
        <dbReference type="Proteomes" id="UP000789860"/>
    </source>
</evidence>
<sequence>MSSTSQQKDSSGNDDEWSSEHEFELRNKFVNVESDVLQLNTNNKSIYNTSMMSRQFPPPRTSSSKTNKFKKMVGFEDSSITTTFLENGCVRVIFHVHFPSGIEEVSRNKFVDKATPCVIGNISELGNWENAIVPLKQPYSKSFGFYGKSSTYWVSEPVMIPIEKFNSQEIKYRYAMQVIEKIDKKGIKAEEKRIKDAEKKAEKERKDAEKKAEKERKDAEKKAERERKDAEKKAERERKDAEKKAEKERKDTDKNKKSGGENDITKIERLNKKLMEEPKINWFQEIIYDTQDYRILNIKGLPNQFDMVNQINIYNRRYNKPTHVHDYEFFKIIWKSFSPENAKKKLIEYLDILEKFTEDTLLASDVNFIGDAFQKTKDKDKHLFLTIILGYYIMTRSNSLGNYNILNKKFPSQNLFECIEKFQPQDWLSNTQEMLLTALRASIVHNVRYGHYYWVKPMFTLADLLDPDYSFLECISNQRFDEKYSESLVYVHFPKYVIPNINKLESDEKYSRIAKWMIMICCNIDQLLKVWSSSIEHTISRDILLRDTFLEQVQFHISNVSAELLRNHFDAISDDFKAEVAEPFRRATFNLLENTSVHKWTIYNADAISDILINDRLEW</sequence>
<comment type="caution">
    <text evidence="1">The sequence shown here is derived from an EMBL/GenBank/DDBJ whole genome shotgun (WGS) entry which is preliminary data.</text>
</comment>
<feature type="non-terminal residue" evidence="1">
    <location>
        <position position="619"/>
    </location>
</feature>
<organism evidence="1 2">
    <name type="scientific">Scutellospora calospora</name>
    <dbReference type="NCBI Taxonomy" id="85575"/>
    <lineage>
        <taxon>Eukaryota</taxon>
        <taxon>Fungi</taxon>
        <taxon>Fungi incertae sedis</taxon>
        <taxon>Mucoromycota</taxon>
        <taxon>Glomeromycotina</taxon>
        <taxon>Glomeromycetes</taxon>
        <taxon>Diversisporales</taxon>
        <taxon>Gigasporaceae</taxon>
        <taxon>Scutellospora</taxon>
    </lineage>
</organism>
<accession>A0ACA9MTS3</accession>
<reference evidence="1" key="1">
    <citation type="submission" date="2021-06" db="EMBL/GenBank/DDBJ databases">
        <authorList>
            <person name="Kallberg Y."/>
            <person name="Tangrot J."/>
            <person name="Rosling A."/>
        </authorList>
    </citation>
    <scope>NUCLEOTIDE SEQUENCE</scope>
    <source>
        <strain evidence="1">AU212A</strain>
    </source>
</reference>
<proteinExistence type="predicted"/>